<protein>
    <submittedName>
        <fullName evidence="5">FAD-binding protein</fullName>
    </submittedName>
</protein>
<dbReference type="InterPro" id="IPR006094">
    <property type="entry name" value="Oxid_FAD_bind_N"/>
</dbReference>
<dbReference type="EMBL" id="QYRP01000002">
    <property type="protein sequence ID" value="RJS46810.1"/>
    <property type="molecule type" value="Genomic_DNA"/>
</dbReference>
<dbReference type="Gene3D" id="3.30.70.2520">
    <property type="match status" value="1"/>
</dbReference>
<dbReference type="GO" id="GO:0016020">
    <property type="term" value="C:membrane"/>
    <property type="evidence" value="ECO:0007669"/>
    <property type="project" value="InterPro"/>
</dbReference>
<dbReference type="GO" id="GO:0003885">
    <property type="term" value="F:D-arabinono-1,4-lactone oxidase activity"/>
    <property type="evidence" value="ECO:0007669"/>
    <property type="project" value="InterPro"/>
</dbReference>
<accession>A0A3A5HFS0</accession>
<dbReference type="PANTHER" id="PTHR43762:SF1">
    <property type="entry name" value="D-ARABINONO-1,4-LACTONE OXIDASE"/>
    <property type="match status" value="1"/>
</dbReference>
<dbReference type="InterPro" id="IPR007173">
    <property type="entry name" value="ALO_C"/>
</dbReference>
<evidence type="ECO:0000313" key="5">
    <source>
        <dbReference type="EMBL" id="RJS46810.1"/>
    </source>
</evidence>
<dbReference type="InterPro" id="IPR016166">
    <property type="entry name" value="FAD-bd_PCMH"/>
</dbReference>
<dbReference type="PIRSF" id="PIRSF000136">
    <property type="entry name" value="LGO_GLO"/>
    <property type="match status" value="1"/>
</dbReference>
<name>A0A3A5HFS0_9ACTN</name>
<dbReference type="NCBIfam" id="TIGR01679">
    <property type="entry name" value="bact_FAD_ox"/>
    <property type="match status" value="1"/>
</dbReference>
<evidence type="ECO:0000256" key="3">
    <source>
        <dbReference type="ARBA" id="ARBA00023002"/>
    </source>
</evidence>
<keyword evidence="2" id="KW-0274">FAD</keyword>
<dbReference type="GO" id="GO:0080049">
    <property type="term" value="F:L-gulono-1,4-lactone dehydrogenase activity"/>
    <property type="evidence" value="ECO:0007669"/>
    <property type="project" value="TreeGrafter"/>
</dbReference>
<dbReference type="AlphaFoldDB" id="A0A3A5HFS0"/>
<dbReference type="RefSeq" id="WP_120060781.1">
    <property type="nucleotide sequence ID" value="NZ_QYRP01000002.1"/>
</dbReference>
<gene>
    <name evidence="5" type="ORF">D4739_11690</name>
</gene>
<dbReference type="Proteomes" id="UP000276542">
    <property type="component" value="Unassembled WGS sequence"/>
</dbReference>
<dbReference type="Gene3D" id="3.30.43.10">
    <property type="entry name" value="Uridine Diphospho-n-acetylenolpyruvylglucosamine Reductase, domain 2"/>
    <property type="match status" value="1"/>
</dbReference>
<dbReference type="InterPro" id="IPR036318">
    <property type="entry name" value="FAD-bd_PCMH-like_sf"/>
</dbReference>
<dbReference type="InterPro" id="IPR010031">
    <property type="entry name" value="FAD_lactone_oxidase-like"/>
</dbReference>
<dbReference type="InterPro" id="IPR016171">
    <property type="entry name" value="Vanillyl_alc_oxidase_C-sub2"/>
</dbReference>
<sequence>MTTWKNWAGDETCTPAAIERPESVDDVCAAVRRAVDAGRTVRVAGAGHSFGDLVCTDGVLMSLDALSGLQQVDRERGLVRVAAGTQLHALNRVLDAEGLAFANLGDIDVQSVAGAVSTGTHGTGKLIGNLATMVESLQLVTAGGAVLELTGDDAENLAAARISLGALGVVTAYTLRVVPSFNLRGVDQPMPLGEVMDGLDDLVDGNDHFEFFWFPHTSVALTRRNNRTDEEAAPEGKVAAYVRNTLVENQLLDLVCRTGRRFPGQIPRLNRLVTRALTPATRVDKSYRIFASQRSVRFTETEWAVPRSELEATLTELQDLVQGTDYAVNFPFEVRFVAGDEASLLSPAYGRESAYIAMHCYQGMPWQDFFRRAQEIAVAHGGRPHWGKRHSLDASTLATLYPEWDRFQEVRSTLDPDGVFANDHLRRVFEAR</sequence>
<reference evidence="6" key="1">
    <citation type="submission" date="2018-09" db="EMBL/GenBank/DDBJ databases">
        <authorList>
            <person name="Zhu H."/>
        </authorList>
    </citation>
    <scope>NUCLEOTIDE SEQUENCE [LARGE SCALE GENOMIC DNA]</scope>
    <source>
        <strain evidence="6">K1W22B-1</strain>
    </source>
</reference>
<dbReference type="PANTHER" id="PTHR43762">
    <property type="entry name" value="L-GULONOLACTONE OXIDASE"/>
    <property type="match status" value="1"/>
</dbReference>
<proteinExistence type="predicted"/>
<dbReference type="OrthoDB" id="9800184at2"/>
<dbReference type="Pfam" id="PF01565">
    <property type="entry name" value="FAD_binding_4"/>
    <property type="match status" value="1"/>
</dbReference>
<comment type="caution">
    <text evidence="5">The sequence shown here is derived from an EMBL/GenBank/DDBJ whole genome shotgun (WGS) entry which is preliminary data.</text>
</comment>
<evidence type="ECO:0000256" key="2">
    <source>
        <dbReference type="ARBA" id="ARBA00022827"/>
    </source>
</evidence>
<organism evidence="5 6">
    <name type="scientific">Nocardioides cavernaquae</name>
    <dbReference type="NCBI Taxonomy" id="2321396"/>
    <lineage>
        <taxon>Bacteria</taxon>
        <taxon>Bacillati</taxon>
        <taxon>Actinomycetota</taxon>
        <taxon>Actinomycetes</taxon>
        <taxon>Propionibacteriales</taxon>
        <taxon>Nocardioidaceae</taxon>
        <taxon>Nocardioides</taxon>
    </lineage>
</organism>
<evidence type="ECO:0000313" key="6">
    <source>
        <dbReference type="Proteomes" id="UP000276542"/>
    </source>
</evidence>
<dbReference type="Pfam" id="PF04030">
    <property type="entry name" value="ALO"/>
    <property type="match status" value="1"/>
</dbReference>
<keyword evidence="6" id="KW-1185">Reference proteome</keyword>
<dbReference type="SUPFAM" id="SSF56176">
    <property type="entry name" value="FAD-binding/transporter-associated domain-like"/>
    <property type="match status" value="1"/>
</dbReference>
<keyword evidence="3" id="KW-0560">Oxidoreductase</keyword>
<evidence type="ECO:0000259" key="4">
    <source>
        <dbReference type="PROSITE" id="PS51387"/>
    </source>
</evidence>
<dbReference type="InterPro" id="IPR016167">
    <property type="entry name" value="FAD-bd_PCMH_sub1"/>
</dbReference>
<dbReference type="Gene3D" id="3.30.70.2530">
    <property type="match status" value="1"/>
</dbReference>
<keyword evidence="1" id="KW-0285">Flavoprotein</keyword>
<dbReference type="PROSITE" id="PS51387">
    <property type="entry name" value="FAD_PCMH"/>
    <property type="match status" value="1"/>
</dbReference>
<dbReference type="SUPFAM" id="SSF55103">
    <property type="entry name" value="FAD-linked oxidases, C-terminal domain"/>
    <property type="match status" value="1"/>
</dbReference>
<feature type="domain" description="FAD-binding PCMH-type" evidence="4">
    <location>
        <begin position="11"/>
        <end position="180"/>
    </location>
</feature>
<dbReference type="GO" id="GO:0071949">
    <property type="term" value="F:FAD binding"/>
    <property type="evidence" value="ECO:0007669"/>
    <property type="project" value="InterPro"/>
</dbReference>
<dbReference type="InterPro" id="IPR016169">
    <property type="entry name" value="FAD-bd_PCMH_sub2"/>
</dbReference>
<dbReference type="InterPro" id="IPR016164">
    <property type="entry name" value="FAD-linked_Oxase-like_C"/>
</dbReference>
<evidence type="ECO:0000256" key="1">
    <source>
        <dbReference type="ARBA" id="ARBA00022630"/>
    </source>
</evidence>
<dbReference type="Gene3D" id="3.30.465.10">
    <property type="match status" value="1"/>
</dbReference>
<dbReference type="Gene3D" id="1.10.45.10">
    <property type="entry name" value="Vanillyl-alcohol Oxidase, Chain A, domain 4"/>
    <property type="match status" value="1"/>
</dbReference>